<name>A0A834U5U8_VESGE</name>
<evidence type="ECO:0000256" key="4">
    <source>
        <dbReference type="ARBA" id="ARBA00022729"/>
    </source>
</evidence>
<dbReference type="AlphaFoldDB" id="A0A834U5U8"/>
<dbReference type="Pfam" id="PF00328">
    <property type="entry name" value="His_Phos_2"/>
    <property type="match status" value="1"/>
</dbReference>
<keyword evidence="7" id="KW-0325">Glycoprotein</keyword>
<protein>
    <recommendedName>
        <fullName evidence="3">acid phosphatase</fullName>
        <ecNumber evidence="3">3.1.3.2</ecNumber>
    </recommendedName>
</protein>
<dbReference type="CDD" id="cd07061">
    <property type="entry name" value="HP_HAP_like"/>
    <property type="match status" value="1"/>
</dbReference>
<evidence type="ECO:0000256" key="7">
    <source>
        <dbReference type="ARBA" id="ARBA00023180"/>
    </source>
</evidence>
<dbReference type="InterPro" id="IPR000560">
    <property type="entry name" value="His_Pase_clade-2"/>
</dbReference>
<sequence length="384" mass="45146">MYSIKITTYLFLLLSSFVFSGKSNEFRLELVQVLFRHGERTPLAKEMYPNDPHHESSYEPWGIAQLTSAGKRREFLIGKMLRERYNDFLGDLYRPQDVYARSTDIDRTKMSLQLVLAGLYPPAKEQNWNPNLPWLAIPTHYAPERVDNLLRPQACSTYEDALEEVRQTQEVREKTAVYADVLKHLTEKTGMEVKSLSEVYEIFNLLTSQKNMNLTLPEWCTEELYQKMEDMVYLEYEIRFYTAKLRRLTGGMLIRKFIENMNINGEQNNPRKIYLYSGHEINIAAFTRAHDIHEPKLPTYGSAIIMEKLRNTEGKLFIKMLLWTGVSEELITLKLNNCDEICSIDTYLENIKDIIPSDDETNCYWNTITKEELKNLYNEKIYFN</sequence>
<reference evidence="9" key="1">
    <citation type="journal article" date="2020" name="G3 (Bethesda)">
        <title>High-Quality Assemblies for Three Invasive Social Wasps from the &lt;i&gt;Vespula&lt;/i&gt; Genus.</title>
        <authorList>
            <person name="Harrop T.W.R."/>
            <person name="Guhlin J."/>
            <person name="McLaughlin G.M."/>
            <person name="Permina E."/>
            <person name="Stockwell P."/>
            <person name="Gilligan J."/>
            <person name="Le Lec M.F."/>
            <person name="Gruber M.A.M."/>
            <person name="Quinn O."/>
            <person name="Lovegrove M."/>
            <person name="Duncan E.J."/>
            <person name="Remnant E.J."/>
            <person name="Van Eeckhoven J."/>
            <person name="Graham B."/>
            <person name="Knapp R.A."/>
            <person name="Langford K.W."/>
            <person name="Kronenberg Z."/>
            <person name="Press M.O."/>
            <person name="Eacker S.M."/>
            <person name="Wilson-Rankin E.E."/>
            <person name="Purcell J."/>
            <person name="Lester P.J."/>
            <person name="Dearden P.K."/>
        </authorList>
    </citation>
    <scope>NUCLEOTIDE SEQUENCE</scope>
    <source>
        <strain evidence="9">Linc-1</strain>
    </source>
</reference>
<evidence type="ECO:0000313" key="9">
    <source>
        <dbReference type="EMBL" id="KAF7417603.1"/>
    </source>
</evidence>
<dbReference type="InterPro" id="IPR050645">
    <property type="entry name" value="Histidine_acid_phosphatase"/>
</dbReference>
<dbReference type="GO" id="GO:0003993">
    <property type="term" value="F:acid phosphatase activity"/>
    <property type="evidence" value="ECO:0007669"/>
    <property type="project" value="UniProtKB-EC"/>
</dbReference>
<keyword evidence="10" id="KW-1185">Reference proteome</keyword>
<evidence type="ECO:0000256" key="3">
    <source>
        <dbReference type="ARBA" id="ARBA00012646"/>
    </source>
</evidence>
<evidence type="ECO:0000256" key="8">
    <source>
        <dbReference type="SAM" id="SignalP"/>
    </source>
</evidence>
<keyword evidence="6" id="KW-1015">Disulfide bond</keyword>
<comment type="caution">
    <text evidence="9">The sequence shown here is derived from an EMBL/GenBank/DDBJ whole genome shotgun (WGS) entry which is preliminary data.</text>
</comment>
<evidence type="ECO:0000256" key="1">
    <source>
        <dbReference type="ARBA" id="ARBA00000032"/>
    </source>
</evidence>
<evidence type="ECO:0000256" key="5">
    <source>
        <dbReference type="ARBA" id="ARBA00022801"/>
    </source>
</evidence>
<dbReference type="Proteomes" id="UP000617340">
    <property type="component" value="Unassembled WGS sequence"/>
</dbReference>
<comment type="similarity">
    <text evidence="2">Belongs to the histidine acid phosphatase family.</text>
</comment>
<evidence type="ECO:0000256" key="6">
    <source>
        <dbReference type="ARBA" id="ARBA00023157"/>
    </source>
</evidence>
<dbReference type="InterPro" id="IPR029033">
    <property type="entry name" value="His_PPase_superfam"/>
</dbReference>
<dbReference type="Gene3D" id="3.40.50.1240">
    <property type="entry name" value="Phosphoglycerate mutase-like"/>
    <property type="match status" value="1"/>
</dbReference>
<feature type="signal peptide" evidence="8">
    <location>
        <begin position="1"/>
        <end position="23"/>
    </location>
</feature>
<gene>
    <name evidence="9" type="ORF">HZH68_000256</name>
</gene>
<dbReference type="PANTHER" id="PTHR11567">
    <property type="entry name" value="ACID PHOSPHATASE-RELATED"/>
    <property type="match status" value="1"/>
</dbReference>
<proteinExistence type="inferred from homology"/>
<feature type="chain" id="PRO_5032991708" description="acid phosphatase" evidence="8">
    <location>
        <begin position="24"/>
        <end position="384"/>
    </location>
</feature>
<dbReference type="SUPFAM" id="SSF53254">
    <property type="entry name" value="Phosphoglycerate mutase-like"/>
    <property type="match status" value="1"/>
</dbReference>
<evidence type="ECO:0000256" key="2">
    <source>
        <dbReference type="ARBA" id="ARBA00005375"/>
    </source>
</evidence>
<dbReference type="InterPro" id="IPR033379">
    <property type="entry name" value="Acid_Pase_AS"/>
</dbReference>
<organism evidence="9 10">
    <name type="scientific">Vespula germanica</name>
    <name type="common">German yellow jacket</name>
    <name type="synonym">Paravespula germanica</name>
    <dbReference type="NCBI Taxonomy" id="30212"/>
    <lineage>
        <taxon>Eukaryota</taxon>
        <taxon>Metazoa</taxon>
        <taxon>Ecdysozoa</taxon>
        <taxon>Arthropoda</taxon>
        <taxon>Hexapoda</taxon>
        <taxon>Insecta</taxon>
        <taxon>Pterygota</taxon>
        <taxon>Neoptera</taxon>
        <taxon>Endopterygota</taxon>
        <taxon>Hymenoptera</taxon>
        <taxon>Apocrita</taxon>
        <taxon>Aculeata</taxon>
        <taxon>Vespoidea</taxon>
        <taxon>Vespidae</taxon>
        <taxon>Vespinae</taxon>
        <taxon>Vespula</taxon>
    </lineage>
</organism>
<keyword evidence="5" id="KW-0378">Hydrolase</keyword>
<dbReference type="PANTHER" id="PTHR11567:SF211">
    <property type="entry name" value="PROSTATIC ACID PHOSPHATASE"/>
    <property type="match status" value="1"/>
</dbReference>
<accession>A0A834U5U8</accession>
<keyword evidence="4 8" id="KW-0732">Signal</keyword>
<comment type="catalytic activity">
    <reaction evidence="1">
        <text>a phosphate monoester + H2O = an alcohol + phosphate</text>
        <dbReference type="Rhea" id="RHEA:15017"/>
        <dbReference type="ChEBI" id="CHEBI:15377"/>
        <dbReference type="ChEBI" id="CHEBI:30879"/>
        <dbReference type="ChEBI" id="CHEBI:43474"/>
        <dbReference type="ChEBI" id="CHEBI:67140"/>
        <dbReference type="EC" id="3.1.3.2"/>
    </reaction>
</comment>
<evidence type="ECO:0000313" key="10">
    <source>
        <dbReference type="Proteomes" id="UP000617340"/>
    </source>
</evidence>
<dbReference type="EC" id="3.1.3.2" evidence="3"/>
<dbReference type="PROSITE" id="PS00616">
    <property type="entry name" value="HIS_ACID_PHOSPHAT_1"/>
    <property type="match status" value="1"/>
</dbReference>
<dbReference type="EMBL" id="JACSDZ010000001">
    <property type="protein sequence ID" value="KAF7417603.1"/>
    <property type="molecule type" value="Genomic_DNA"/>
</dbReference>